<keyword evidence="1" id="KW-0645">Protease</keyword>
<accession>A0A1W6DYI6</accession>
<name>A0A1W6DYI6_9CAUD</name>
<keyword evidence="1" id="KW-0378">Hydrolase</keyword>
<evidence type="ECO:0000313" key="1">
    <source>
        <dbReference type="EMBL" id="ARK07971.1"/>
    </source>
</evidence>
<sequence length="216" mass="24374">MKLLIENHYGVGQLEVLTENDEKYGRRVFLEGPMVMCNAKNRNGRNYDKDTVGVPSVQRYNEEYIKDGRAIGEVEHPEYPFPKLKEAATIIHEPLKWVNNDAVGKALVLNNVHGAILKSLIEGGYRLGVSTRGLGDVDSRSNVKPGYVITAVDTVDRPSGQICYVDAIMESTEWVEQDGTWIPKHLKGQEVDKVIKENSDDSEFLRRFKLALERLS</sequence>
<dbReference type="GO" id="GO:0008233">
    <property type="term" value="F:peptidase activity"/>
    <property type="evidence" value="ECO:0007669"/>
    <property type="project" value="UniProtKB-KW"/>
</dbReference>
<proteinExistence type="predicted"/>
<dbReference type="Pfam" id="PF03420">
    <property type="entry name" value="Peptidase_S77"/>
    <property type="match status" value="1"/>
</dbReference>
<dbReference type="EMBL" id="KY914485">
    <property type="protein sequence ID" value="ARK07971.1"/>
    <property type="molecule type" value="Genomic_DNA"/>
</dbReference>
<protein>
    <submittedName>
        <fullName evidence="1">Putative prohead core and protease</fullName>
    </submittedName>
</protein>
<dbReference type="Proteomes" id="UP000221506">
    <property type="component" value="Segment"/>
</dbReference>
<evidence type="ECO:0000313" key="2">
    <source>
        <dbReference type="Proteomes" id="UP000221506"/>
    </source>
</evidence>
<gene>
    <name evidence="1" type="ORF">phiA829_151</name>
</gene>
<dbReference type="InterPro" id="IPR005082">
    <property type="entry name" value="Peptidase_U9_T4_prohead"/>
</dbReference>
<organism evidence="1 2">
    <name type="scientific">Aeromonas phage phiA8-29</name>
    <dbReference type="NCBI Taxonomy" id="1978922"/>
    <lineage>
        <taxon>Viruses</taxon>
        <taxon>Duplodnaviria</taxon>
        <taxon>Heunggongvirae</taxon>
        <taxon>Uroviricota</taxon>
        <taxon>Caudoviricetes</taxon>
        <taxon>Pantevenvirales</taxon>
        <taxon>Ackermannviridae</taxon>
        <taxon>Tedavirus</taxon>
        <taxon>Tedavirus A829</taxon>
    </lineage>
</organism>
<keyword evidence="2" id="KW-1185">Reference proteome</keyword>
<dbReference type="GO" id="GO:0006508">
    <property type="term" value="P:proteolysis"/>
    <property type="evidence" value="ECO:0007669"/>
    <property type="project" value="UniProtKB-KW"/>
</dbReference>
<reference evidence="1 2" key="1">
    <citation type="submission" date="2017-04" db="EMBL/GenBank/DDBJ databases">
        <title>Complete genome sequence and characterization of temperature-dependent bacteriophage phiA8-29 infecting Aeromonas.</title>
        <authorList>
            <person name="He Y."/>
            <person name="Yang H."/>
        </authorList>
    </citation>
    <scope>NUCLEOTIDE SEQUENCE [LARGE SCALE GENOMIC DNA]</scope>
</reference>